<evidence type="ECO:0000256" key="5">
    <source>
        <dbReference type="ARBA" id="ARBA00022842"/>
    </source>
</evidence>
<dbReference type="SUPFAM" id="SSF56784">
    <property type="entry name" value="HAD-like"/>
    <property type="match status" value="1"/>
</dbReference>
<dbReference type="InterPro" id="IPR010569">
    <property type="entry name" value="Myotubularin-like_Pase_dom"/>
</dbReference>
<keyword evidence="7" id="KW-1185">Reference proteome</keyword>
<dbReference type="GO" id="GO:0046856">
    <property type="term" value="P:phosphatidylinositol dephosphorylation"/>
    <property type="evidence" value="ECO:0007669"/>
    <property type="project" value="TreeGrafter"/>
</dbReference>
<sequence>MILPFFGLVLTTVQYFDDHKIHFDPNSLYQDIAECVKQVHVTGEMYKSVLSNMEKYVHKNPGLSEYLQRNAGMTYMLGPDWRELFTHVVVQARKPDFFQGKTPFRLFNETTGNLHYEKVQELEPGKVYAGGNIGEFASKASLTGKGVLYFGDHIYTDLADPMLRLGWHTAAIVPELAREIRAQNTDEYRENVKAIFNPRFGSMFRTYHNMTFFSRRLMRLSDFYTSRLPNLLKYDVDHSFFPRRNELWSLLRRAQWAAGQQKIDPPRRRMELVDAIEIPRVGNVFLRQGPRREQRGSLILMGHHMIFAPQADSSNDPNNTANKEEFCILHRMIDRVVSEPRSRDPNSKGGILTLKCKNFMICVFEVLELDECMAAARTIETLSNLNGFSLDYPFFYRCPFTILDDGWRAFDVESEFARVSMNAPEMFRVSEVNKDFKVCASYPEKVIVPRGIGDDYLRISATFRDGGRFPVLAYFHRHTKSPIFRCSQPLIGPTNRRCKEDETILNALLSIARGIIIDTRSKVNAQSAKAKGGGAETQQCYSQWRYVTCGTPRIKDLHDSLAKMVDVSIDKSVSSDRWLSRLASSSWLSSIADYLNAAANVAQCVACEGTQEVPVVVHGGEGVDSTILVTSLAQMILDPDARTIRGFQSLIEREWICGGHPFSLRNAHSAFAEGTITGPYEAPVFLAFLDCVWQLTQQFQHSFEFTEGFLLDLFEHSYASEFGSFLGNNEMEKQKHQVRQHTVSLWSYVNNPEILKSYVNVLYEPNESVTWPSVAPQSIQVWERLFLRWQRDWTEVNAIREAAVQWRLKERQLASKALSLRRQLVELMKEAHLAKTLNDVRVAD</sequence>
<dbReference type="Gene3D" id="2.30.29.30">
    <property type="entry name" value="Pleckstrin-homology domain (PH domain)/Phosphotyrosine-binding domain (PTB)"/>
    <property type="match status" value="1"/>
</dbReference>
<dbReference type="InterPro" id="IPR030564">
    <property type="entry name" value="Myotubularin"/>
</dbReference>
<evidence type="ECO:0000256" key="3">
    <source>
        <dbReference type="ARBA" id="ARBA00022723"/>
    </source>
</evidence>
<evidence type="ECO:0000256" key="1">
    <source>
        <dbReference type="ARBA" id="ARBA00007471"/>
    </source>
</evidence>
<dbReference type="GO" id="GO:0019903">
    <property type="term" value="F:protein phosphatase binding"/>
    <property type="evidence" value="ECO:0007669"/>
    <property type="project" value="TreeGrafter"/>
</dbReference>
<dbReference type="GO" id="GO:0010507">
    <property type="term" value="P:negative regulation of autophagy"/>
    <property type="evidence" value="ECO:0007669"/>
    <property type="project" value="TreeGrafter"/>
</dbReference>
<name>A0AAF3J6B4_9BILA</name>
<protein>
    <recommendedName>
        <fullName evidence="6">Myotubularin phosphatase domain-containing protein</fullName>
    </recommendedName>
</protein>
<proteinExistence type="inferred from homology"/>
<organism evidence="7 8">
    <name type="scientific">Mesorhabditis belari</name>
    <dbReference type="NCBI Taxonomy" id="2138241"/>
    <lineage>
        <taxon>Eukaryota</taxon>
        <taxon>Metazoa</taxon>
        <taxon>Ecdysozoa</taxon>
        <taxon>Nematoda</taxon>
        <taxon>Chromadorea</taxon>
        <taxon>Rhabditida</taxon>
        <taxon>Rhabditina</taxon>
        <taxon>Rhabditomorpha</taxon>
        <taxon>Rhabditoidea</taxon>
        <taxon>Rhabditidae</taxon>
        <taxon>Mesorhabditinae</taxon>
        <taxon>Mesorhabditis</taxon>
    </lineage>
</organism>
<dbReference type="GO" id="GO:0016787">
    <property type="term" value="F:hydrolase activity"/>
    <property type="evidence" value="ECO:0007669"/>
    <property type="project" value="UniProtKB-KW"/>
</dbReference>
<dbReference type="Pfam" id="PF05761">
    <property type="entry name" value="5_nucleotid"/>
    <property type="match status" value="1"/>
</dbReference>
<evidence type="ECO:0000259" key="6">
    <source>
        <dbReference type="PROSITE" id="PS51339"/>
    </source>
</evidence>
<dbReference type="PANTHER" id="PTHR10807:SF73">
    <property type="entry name" value="LD06050P"/>
    <property type="match status" value="1"/>
</dbReference>
<evidence type="ECO:0000313" key="8">
    <source>
        <dbReference type="WBParaSite" id="MBELARI_LOCUS18930"/>
    </source>
</evidence>
<evidence type="ECO:0000256" key="4">
    <source>
        <dbReference type="ARBA" id="ARBA00022801"/>
    </source>
</evidence>
<dbReference type="WBParaSite" id="MBELARI_LOCUS18930">
    <property type="protein sequence ID" value="MBELARI_LOCUS18930"/>
    <property type="gene ID" value="MBELARI_LOCUS18930"/>
</dbReference>
<accession>A0AAF3J6B4</accession>
<dbReference type="InterPro" id="IPR036412">
    <property type="entry name" value="HAD-like_sf"/>
</dbReference>
<dbReference type="InterPro" id="IPR008380">
    <property type="entry name" value="HAD-SF_hydro_IG_5-nucl"/>
</dbReference>
<evidence type="ECO:0000313" key="7">
    <source>
        <dbReference type="Proteomes" id="UP000887575"/>
    </source>
</evidence>
<dbReference type="AlphaFoldDB" id="A0AAF3J6B4"/>
<evidence type="ECO:0000256" key="2">
    <source>
        <dbReference type="ARBA" id="ARBA00009589"/>
    </source>
</evidence>
<dbReference type="Gene3D" id="3.40.50.1000">
    <property type="entry name" value="HAD superfamily/HAD-like"/>
    <property type="match status" value="1"/>
</dbReference>
<comment type="similarity">
    <text evidence="1">Belongs to the protein-tyrosine phosphatase family. Non-receptor class myotubularin subfamily.</text>
</comment>
<comment type="similarity">
    <text evidence="2">Belongs to the 5'(3')-deoxyribonucleotidase family.</text>
</comment>
<dbReference type="Proteomes" id="UP000887575">
    <property type="component" value="Unassembled WGS sequence"/>
</dbReference>
<dbReference type="InterPro" id="IPR029021">
    <property type="entry name" value="Prot-tyrosine_phosphatase-like"/>
</dbReference>
<dbReference type="InterPro" id="IPR011993">
    <property type="entry name" value="PH-like_dom_sf"/>
</dbReference>
<keyword evidence="4" id="KW-0378">Hydrolase</keyword>
<dbReference type="InterPro" id="IPR023214">
    <property type="entry name" value="HAD_sf"/>
</dbReference>
<dbReference type="GO" id="GO:0046872">
    <property type="term" value="F:metal ion binding"/>
    <property type="evidence" value="ECO:0007669"/>
    <property type="project" value="UniProtKB-KW"/>
</dbReference>
<feature type="domain" description="Myotubularin phosphatase" evidence="6">
    <location>
        <begin position="406"/>
        <end position="786"/>
    </location>
</feature>
<dbReference type="PANTHER" id="PTHR10807">
    <property type="entry name" value="MYOTUBULARIN-RELATED"/>
    <property type="match status" value="1"/>
</dbReference>
<dbReference type="GO" id="GO:0005737">
    <property type="term" value="C:cytoplasm"/>
    <property type="evidence" value="ECO:0007669"/>
    <property type="project" value="TreeGrafter"/>
</dbReference>
<dbReference type="Pfam" id="PF06602">
    <property type="entry name" value="Myotub-related"/>
    <property type="match status" value="1"/>
</dbReference>
<keyword evidence="3" id="KW-0479">Metal-binding</keyword>
<reference evidence="8" key="1">
    <citation type="submission" date="2024-02" db="UniProtKB">
        <authorList>
            <consortium name="WormBaseParasite"/>
        </authorList>
    </citation>
    <scope>IDENTIFICATION</scope>
</reference>
<dbReference type="SUPFAM" id="SSF52799">
    <property type="entry name" value="(Phosphotyrosine protein) phosphatases II"/>
    <property type="match status" value="1"/>
</dbReference>
<keyword evidence="5" id="KW-0460">Magnesium</keyword>
<dbReference type="PROSITE" id="PS51339">
    <property type="entry name" value="PPASE_MYOTUBULARIN"/>
    <property type="match status" value="1"/>
</dbReference>